<proteinExistence type="predicted"/>
<accession>A0A176VL46</accession>
<keyword evidence="3" id="KW-1185">Reference proteome</keyword>
<organism evidence="2 3">
    <name type="scientific">Marchantia polymorpha subsp. ruderalis</name>
    <dbReference type="NCBI Taxonomy" id="1480154"/>
    <lineage>
        <taxon>Eukaryota</taxon>
        <taxon>Viridiplantae</taxon>
        <taxon>Streptophyta</taxon>
        <taxon>Embryophyta</taxon>
        <taxon>Marchantiophyta</taxon>
        <taxon>Marchantiopsida</taxon>
        <taxon>Marchantiidae</taxon>
        <taxon>Marchantiales</taxon>
        <taxon>Marchantiaceae</taxon>
        <taxon>Marchantia</taxon>
    </lineage>
</organism>
<comment type="caution">
    <text evidence="2">The sequence shown here is derived from an EMBL/GenBank/DDBJ whole genome shotgun (WGS) entry which is preliminary data.</text>
</comment>
<feature type="compositionally biased region" description="Low complexity" evidence="1">
    <location>
        <begin position="167"/>
        <end position="181"/>
    </location>
</feature>
<dbReference type="Proteomes" id="UP000077202">
    <property type="component" value="Unassembled WGS sequence"/>
</dbReference>
<feature type="region of interest" description="Disordered" evidence="1">
    <location>
        <begin position="167"/>
        <end position="317"/>
    </location>
</feature>
<evidence type="ECO:0000256" key="1">
    <source>
        <dbReference type="SAM" id="MobiDB-lite"/>
    </source>
</evidence>
<sequence>MEPCGEPGKLSNILVKRDISRAQNLAEPEVRQFFSADADVLIFGRAAMYCARRLSSIIQSVPMLLCYHVNLSSSDHPPIILRRATIALWQSGLKSNKAQPSPESCSGHRAFYFSLSSDSGSSFEILLRKLRLDPEEDSAINEMTVGLEHVFKLDHLDVTVEARDRTAAGAAEGRAGTGTVEWDGENEKEGEREREREREVGCGGDRMKRTEQARRPRAPEKIDSPRCDPRLRIVGPSVEEGEPSPTLSSSVGEGDADGQRTPRQLELIRSEPGRRYGHGAARWKWQFARSEPWIGSETQGPETTSHAGKMRQARRGS</sequence>
<gene>
    <name evidence="2" type="ORF">AXG93_4170s1300</name>
</gene>
<dbReference type="EMBL" id="LVLJ01003355">
    <property type="protein sequence ID" value="OAE21689.1"/>
    <property type="molecule type" value="Genomic_DNA"/>
</dbReference>
<protein>
    <submittedName>
        <fullName evidence="2">Uncharacterized protein</fullName>
    </submittedName>
</protein>
<feature type="compositionally biased region" description="Basic residues" evidence="1">
    <location>
        <begin position="308"/>
        <end position="317"/>
    </location>
</feature>
<dbReference type="AlphaFoldDB" id="A0A176VL46"/>
<feature type="compositionally biased region" description="Basic and acidic residues" evidence="1">
    <location>
        <begin position="185"/>
        <end position="231"/>
    </location>
</feature>
<evidence type="ECO:0000313" key="3">
    <source>
        <dbReference type="Proteomes" id="UP000077202"/>
    </source>
</evidence>
<feature type="compositionally biased region" description="Polar residues" evidence="1">
    <location>
        <begin position="296"/>
        <end position="306"/>
    </location>
</feature>
<name>A0A176VL46_MARPO</name>
<reference evidence="2" key="1">
    <citation type="submission" date="2016-03" db="EMBL/GenBank/DDBJ databases">
        <title>Mechanisms controlling the formation of the plant cell surface in tip-growing cells are functionally conserved among land plants.</title>
        <authorList>
            <person name="Honkanen S."/>
            <person name="Jones V.A."/>
            <person name="Morieri G."/>
            <person name="Champion C."/>
            <person name="Hetherington A.J."/>
            <person name="Kelly S."/>
            <person name="Saint-Marcoux D."/>
            <person name="Proust H."/>
            <person name="Prescott H."/>
            <person name="Dolan L."/>
        </authorList>
    </citation>
    <scope>NUCLEOTIDE SEQUENCE [LARGE SCALE GENOMIC DNA]</scope>
    <source>
        <tissue evidence="2">Whole gametophyte</tissue>
    </source>
</reference>
<evidence type="ECO:0000313" key="2">
    <source>
        <dbReference type="EMBL" id="OAE21689.1"/>
    </source>
</evidence>